<evidence type="ECO:0000256" key="3">
    <source>
        <dbReference type="SAM" id="MobiDB-lite"/>
    </source>
</evidence>
<proteinExistence type="inferred from homology"/>
<evidence type="ECO:0000313" key="6">
    <source>
        <dbReference type="Proteomes" id="UP000677054"/>
    </source>
</evidence>
<feature type="domain" description="AAA+ ATPase" evidence="4">
    <location>
        <begin position="1425"/>
        <end position="1594"/>
    </location>
</feature>
<dbReference type="Proteomes" id="UP000677054">
    <property type="component" value="Unassembled WGS sequence"/>
</dbReference>
<dbReference type="PANTHER" id="PTHR32046">
    <property type="entry name" value="G DOMAIN-CONTAINING PROTEIN"/>
    <property type="match status" value="1"/>
</dbReference>
<organism evidence="5">
    <name type="scientific">Darwinula stevensoni</name>
    <dbReference type="NCBI Taxonomy" id="69355"/>
    <lineage>
        <taxon>Eukaryota</taxon>
        <taxon>Metazoa</taxon>
        <taxon>Ecdysozoa</taxon>
        <taxon>Arthropoda</taxon>
        <taxon>Crustacea</taxon>
        <taxon>Oligostraca</taxon>
        <taxon>Ostracoda</taxon>
        <taxon>Podocopa</taxon>
        <taxon>Podocopida</taxon>
        <taxon>Darwinulocopina</taxon>
        <taxon>Darwinuloidea</taxon>
        <taxon>Darwinulidae</taxon>
        <taxon>Darwinula</taxon>
    </lineage>
</organism>
<dbReference type="GO" id="GO:0005525">
    <property type="term" value="F:GTP binding"/>
    <property type="evidence" value="ECO:0007669"/>
    <property type="project" value="InterPro"/>
</dbReference>
<sequence>MLGVEMEDDWRLQMVATEKEPWMNKTQVVTAYVIHPVKEKCRLKCPLTIVDTPGFGETEGLDGATISTLKDLFDHEKGIDRLHSVGLVISASTTRLTAGYVRVIEQIQELFGTDVVNNIHLFVTFAFENRPPILEAMEKADIHYNGAYTVNNRCLFNRNQGTKQMWAEMMSTMGNYFSMLMDAIPASIGRRVEIVQHKEITEGNIQELLGEVQQDLETLERLQISYEALKMDSDKNAIRKEQMKIGRQYRATQLMVQKLILDSHASFSKLEDVALKPNASTLVAYIDLLAQQELDEGNPQRAAALKASREAAEWLTAARDRGDWDPFDQPLSELKKIGLELPFDGADCDVQFLHEPGGLIQTLKKIISNRKRMPIDNANNEMKKKSFGPAVEPHKSSIPQVFEDEQRVAERVQKMSIHLGKINGYDLYELRKEVVVREEGIFGIYHVMRPHTSVTSVGKVVMFVGMTGAGAFLLKLLQEDISPALCVRLSELINEVIHSQNSSWNEVSAYVVHAQPGSRYPDNLIIIDTPGFPDTRGLDADKKLLHKFQMFYDEGKKWNITEIHTVGLVVRDCDSRQTDKQKYVFDSVLNVFGKKLEKAFVAVITFSDGSTEPPALKMLKAGGIPYNEVFVINNSPIFVDCKEEDLHLKRYMWNTNFEKVKRFCDRLESWENPPPATTREVPGESLAIEDIVHRLRKEIREELETLELLQITYDALKNISPERSIKEKLMELGKQYRIIQLKVHKLILDSHASISKLEEIAARPNAIPLAAYMDLLIQRELDEGNHQGATALKASLKAAEWLTTARADWDPFDRPLSELKKIGLELKFDDEDCNVQSLDEPGGLIRALMKLIDNRKGTDNANEWQGHFGDGDKINMSCNPEILDERRVAERVMSMSTSLGRINGYELYELKKEELAREEDILGIYQVMKPNIHVTSEWKVVMFVGVTGAGKTSTINSLINYILEVKFDDEFRFKLIHEEVIESTNSMTNEVSAYMVHAQQGSRYPHNLIIIDSPGFADTRGLEEDKKLLNKFQMFYDEGKKWNITGIHAVGFVVRVCDSRLTEEQKYVFDSVLNVFGKNVEKAFVAVITFSDWSAQPPALNVLKAGGIPFNEVFMINNSPIFAGCKEGDEGMKRFTWDTSFEKMKRFCDRLESCEDASLDPTWEVLNKRLAIEDLMYRFRKELHTGNDILELLQIAFDALRKASAERANKSKLQKFGNAFRAVHLKIHGLILDARACISKLEEIALKPEAVHVAGYIDTLIKKGSGIGDEQKLKVLHESREAAAWLSAMRNQADWDPFEERLSDLKNFGLQLTFDGENSDVQFLQESAGILQTSITFPYSHGRNTTTCTMPEGHHGPKDEILTPSVPGETEMNPSVAERVRKMSSYVGKFNGYDLYELMKEEVCREENSFAIYNVIKPNTPVTSVTKVVMFVGKCGIGKTSTINSLINYIFGVTFDDEFRFKLIHEEASQSYISRTKEVSAYIVHAQYGSRFPHNIIIIDTPGFADASGLDAEKKLLRKFKRFFDEGKKWNITRIHAVGLVVPVSDSRLTVEQMYVFESVLGIFGKEVERSFVAVTTFSDGIFADCNKGNLDMKRNMWDANFEKIKLFCDRLESCEDASLDTTREVLDERLAIEDIMHRLQKEIHNGIDTLELLQSSYDVLRMGSAVRTNREKLRNFGRIFRDVQLKVHKLILEVRVSLSKLEKAALKLETVAITKYIVILIRRERRNNDDNKLKALQASREAAAWLTAMKHQANWDPFEKHLSNLETSGLQLTFDGEDCDVHFL</sequence>
<dbReference type="InterPro" id="IPR027417">
    <property type="entry name" value="P-loop_NTPase"/>
</dbReference>
<keyword evidence="2" id="KW-0547">Nucleotide-binding</keyword>
<dbReference type="PANTHER" id="PTHR32046:SF11">
    <property type="entry name" value="IMMUNE-ASSOCIATED NUCLEOTIDE-BINDING PROTEIN 10-LIKE"/>
    <property type="match status" value="1"/>
</dbReference>
<protein>
    <recommendedName>
        <fullName evidence="4">AAA+ ATPase domain-containing protein</fullName>
    </recommendedName>
</protein>
<dbReference type="SMART" id="SM00382">
    <property type="entry name" value="AAA"/>
    <property type="match status" value="2"/>
</dbReference>
<feature type="domain" description="AAA+ ATPase" evidence="4">
    <location>
        <begin position="937"/>
        <end position="1079"/>
    </location>
</feature>
<dbReference type="Pfam" id="PF04548">
    <property type="entry name" value="AIG1"/>
    <property type="match status" value="2"/>
</dbReference>
<dbReference type="InterPro" id="IPR006703">
    <property type="entry name" value="G_AIG1"/>
</dbReference>
<reference evidence="5" key="1">
    <citation type="submission" date="2020-11" db="EMBL/GenBank/DDBJ databases">
        <authorList>
            <person name="Tran Van P."/>
        </authorList>
    </citation>
    <scope>NUCLEOTIDE SEQUENCE</scope>
</reference>
<keyword evidence="6" id="KW-1185">Reference proteome</keyword>
<evidence type="ECO:0000256" key="2">
    <source>
        <dbReference type="ARBA" id="ARBA00022741"/>
    </source>
</evidence>
<dbReference type="OrthoDB" id="2386367at2759"/>
<name>A0A7R8XIB8_9CRUS</name>
<evidence type="ECO:0000313" key="5">
    <source>
        <dbReference type="EMBL" id="CAD7247743.1"/>
    </source>
</evidence>
<feature type="region of interest" description="Disordered" evidence="3">
    <location>
        <begin position="1348"/>
        <end position="1372"/>
    </location>
</feature>
<evidence type="ECO:0000259" key="4">
    <source>
        <dbReference type="SMART" id="SM00382"/>
    </source>
</evidence>
<gene>
    <name evidence="5" type="ORF">DSTB1V02_LOCUS7568</name>
</gene>
<dbReference type="Gene3D" id="3.40.50.300">
    <property type="entry name" value="P-loop containing nucleotide triphosphate hydrolases"/>
    <property type="match status" value="4"/>
</dbReference>
<feature type="compositionally biased region" description="Basic and acidic residues" evidence="3">
    <location>
        <begin position="1352"/>
        <end position="1361"/>
    </location>
</feature>
<dbReference type="EMBL" id="LR901082">
    <property type="protein sequence ID" value="CAD7247743.1"/>
    <property type="molecule type" value="Genomic_DNA"/>
</dbReference>
<dbReference type="SUPFAM" id="SSF52540">
    <property type="entry name" value="P-loop containing nucleoside triphosphate hydrolases"/>
    <property type="match status" value="4"/>
</dbReference>
<dbReference type="InterPro" id="IPR003593">
    <property type="entry name" value="AAA+_ATPase"/>
</dbReference>
<accession>A0A7R8XIB8</accession>
<dbReference type="EMBL" id="CAJPEV010001565">
    <property type="protein sequence ID" value="CAG0893303.1"/>
    <property type="molecule type" value="Genomic_DNA"/>
</dbReference>
<evidence type="ECO:0000256" key="1">
    <source>
        <dbReference type="ARBA" id="ARBA00008535"/>
    </source>
</evidence>
<comment type="similarity">
    <text evidence="1">Belongs to the TRAFAC class TrmE-Era-EngA-EngB-Septin-like GTPase superfamily. AIG1/Toc34/Toc159-like paraseptin GTPase family. IAN subfamily.</text>
</comment>